<dbReference type="GO" id="GO:0005737">
    <property type="term" value="C:cytoplasm"/>
    <property type="evidence" value="ECO:0007669"/>
    <property type="project" value="InterPro"/>
</dbReference>
<dbReference type="CDD" id="cd17541">
    <property type="entry name" value="REC_CheB-like"/>
    <property type="match status" value="1"/>
</dbReference>
<protein>
    <recommendedName>
        <fullName evidence="4">protein-glutamate methylesterase</fullName>
        <ecNumber evidence="4">3.1.1.61</ecNumber>
    </recommendedName>
</protein>
<dbReference type="Pfam" id="PF01339">
    <property type="entry name" value="CheB_methylest"/>
    <property type="match status" value="1"/>
</dbReference>
<feature type="domain" description="Response regulatory" evidence="6">
    <location>
        <begin position="6"/>
        <end position="123"/>
    </location>
</feature>
<keyword evidence="1" id="KW-0963">Cytoplasm</keyword>
<sequence length="359" mass="38938">MANKIKVLIIDDSALVRQVLTSVLNTSKNIEVVGAARDPIDAREKIKLLNPDVLTLDIEMPKMDGVTFLKNLMRLRPMPVVMISTLTEKGAEITLEALEVGAVDFISKPKIDVQDKLQDYTDEIIEKVEAAGKAKVREYKGPVQAAGVTKKLDADAVLEKKEGKLRFKTTDKIVALGASTGGTEAIKEVLENLPANAPGIVISQHIPIAFSKAFTERVNKTCRIEVCEAKDGQKIVNGYAYIAPGDRHLMVVRSGADYIIKLNDGPPVSRHKPSVDVMFRSVAQNVGPNAMGVMLTGMGADGAEGMLEMKQRDSYNIAQNEETCVVWGMPGAAVKIGAVDKELGLGLVAKEIIRYCIEI</sequence>
<evidence type="ECO:0000313" key="8">
    <source>
        <dbReference type="EMBL" id="VAW54335.1"/>
    </source>
</evidence>
<feature type="domain" description="CheB-type methylesterase" evidence="7">
    <location>
        <begin position="167"/>
        <end position="353"/>
    </location>
</feature>
<evidence type="ECO:0000256" key="4">
    <source>
        <dbReference type="ARBA" id="ARBA00039140"/>
    </source>
</evidence>
<keyword evidence="3 8" id="KW-0378">Hydrolase</keyword>
<dbReference type="InterPro" id="IPR035909">
    <property type="entry name" value="CheB_C"/>
</dbReference>
<dbReference type="InterPro" id="IPR008248">
    <property type="entry name" value="CheB-like"/>
</dbReference>
<dbReference type="EMBL" id="UOFF01000057">
    <property type="protein sequence ID" value="VAW54335.1"/>
    <property type="molecule type" value="Genomic_DNA"/>
</dbReference>
<comment type="catalytic activity">
    <reaction evidence="5">
        <text>[protein]-L-glutamate 5-O-methyl ester + H2O = L-glutamyl-[protein] + methanol + H(+)</text>
        <dbReference type="Rhea" id="RHEA:23236"/>
        <dbReference type="Rhea" id="RHEA-COMP:10208"/>
        <dbReference type="Rhea" id="RHEA-COMP:10311"/>
        <dbReference type="ChEBI" id="CHEBI:15377"/>
        <dbReference type="ChEBI" id="CHEBI:15378"/>
        <dbReference type="ChEBI" id="CHEBI:17790"/>
        <dbReference type="ChEBI" id="CHEBI:29973"/>
        <dbReference type="ChEBI" id="CHEBI:82795"/>
        <dbReference type="EC" id="3.1.1.61"/>
    </reaction>
</comment>
<accession>A0A3B0WEP4</accession>
<dbReference type="InterPro" id="IPR011006">
    <property type="entry name" value="CheY-like_superfamily"/>
</dbReference>
<dbReference type="Pfam" id="PF00072">
    <property type="entry name" value="Response_reg"/>
    <property type="match status" value="1"/>
</dbReference>
<dbReference type="CDD" id="cd16432">
    <property type="entry name" value="CheB_Rec"/>
    <property type="match status" value="1"/>
</dbReference>
<dbReference type="PANTHER" id="PTHR42872">
    <property type="entry name" value="PROTEIN-GLUTAMATE METHYLESTERASE/PROTEIN-GLUTAMINE GLUTAMINASE"/>
    <property type="match status" value="1"/>
</dbReference>
<evidence type="ECO:0000256" key="3">
    <source>
        <dbReference type="ARBA" id="ARBA00022801"/>
    </source>
</evidence>
<dbReference type="GO" id="GO:0000156">
    <property type="term" value="F:phosphorelay response regulator activity"/>
    <property type="evidence" value="ECO:0007669"/>
    <property type="project" value="InterPro"/>
</dbReference>
<name>A0A3B0WEP4_9ZZZZ</name>
<dbReference type="Gene3D" id="3.40.50.2300">
    <property type="match status" value="1"/>
</dbReference>
<dbReference type="PROSITE" id="PS50110">
    <property type="entry name" value="RESPONSE_REGULATORY"/>
    <property type="match status" value="1"/>
</dbReference>
<organism evidence="8">
    <name type="scientific">hydrothermal vent metagenome</name>
    <dbReference type="NCBI Taxonomy" id="652676"/>
    <lineage>
        <taxon>unclassified sequences</taxon>
        <taxon>metagenomes</taxon>
        <taxon>ecological metagenomes</taxon>
    </lineage>
</organism>
<dbReference type="EC" id="3.1.1.61" evidence="4"/>
<dbReference type="PROSITE" id="PS50122">
    <property type="entry name" value="CHEB"/>
    <property type="match status" value="1"/>
</dbReference>
<evidence type="ECO:0000259" key="7">
    <source>
        <dbReference type="PROSITE" id="PS50122"/>
    </source>
</evidence>
<dbReference type="SUPFAM" id="SSF52738">
    <property type="entry name" value="Methylesterase CheB, C-terminal domain"/>
    <property type="match status" value="1"/>
</dbReference>
<dbReference type="Gene3D" id="3.40.50.180">
    <property type="entry name" value="Methylesterase CheB, C-terminal domain"/>
    <property type="match status" value="1"/>
</dbReference>
<reference evidence="8" key="1">
    <citation type="submission" date="2018-06" db="EMBL/GenBank/DDBJ databases">
        <authorList>
            <person name="Zhirakovskaya E."/>
        </authorList>
    </citation>
    <scope>NUCLEOTIDE SEQUENCE</scope>
</reference>
<dbReference type="SMART" id="SM00448">
    <property type="entry name" value="REC"/>
    <property type="match status" value="1"/>
</dbReference>
<keyword evidence="2" id="KW-0145">Chemotaxis</keyword>
<evidence type="ECO:0000256" key="2">
    <source>
        <dbReference type="ARBA" id="ARBA00022500"/>
    </source>
</evidence>
<dbReference type="SUPFAM" id="SSF52172">
    <property type="entry name" value="CheY-like"/>
    <property type="match status" value="1"/>
</dbReference>
<gene>
    <name evidence="8" type="ORF">MNBD_GAMMA07-347</name>
</gene>
<dbReference type="PIRSF" id="PIRSF000876">
    <property type="entry name" value="RR_chemtxs_CheB"/>
    <property type="match status" value="1"/>
</dbReference>
<dbReference type="GO" id="GO:0006935">
    <property type="term" value="P:chemotaxis"/>
    <property type="evidence" value="ECO:0007669"/>
    <property type="project" value="UniProtKB-KW"/>
</dbReference>
<proteinExistence type="inferred from homology"/>
<evidence type="ECO:0000256" key="1">
    <source>
        <dbReference type="ARBA" id="ARBA00022490"/>
    </source>
</evidence>
<dbReference type="AlphaFoldDB" id="A0A3B0WEP4"/>
<dbReference type="PANTHER" id="PTHR42872:SF6">
    <property type="entry name" value="PROTEIN-GLUTAMATE METHYLESTERASE_PROTEIN-GLUTAMINE GLUTAMINASE"/>
    <property type="match status" value="1"/>
</dbReference>
<dbReference type="HAMAP" id="MF_00099">
    <property type="entry name" value="CheB_chemtxs"/>
    <property type="match status" value="1"/>
</dbReference>
<evidence type="ECO:0000256" key="5">
    <source>
        <dbReference type="ARBA" id="ARBA00048267"/>
    </source>
</evidence>
<dbReference type="NCBIfam" id="NF001965">
    <property type="entry name" value="PRK00742.1"/>
    <property type="match status" value="1"/>
</dbReference>
<dbReference type="NCBIfam" id="NF009206">
    <property type="entry name" value="PRK12555.1"/>
    <property type="match status" value="1"/>
</dbReference>
<dbReference type="InterPro" id="IPR000673">
    <property type="entry name" value="Sig_transdc_resp-reg_Me-estase"/>
</dbReference>
<evidence type="ECO:0000259" key="6">
    <source>
        <dbReference type="PROSITE" id="PS50110"/>
    </source>
</evidence>
<dbReference type="InterPro" id="IPR001789">
    <property type="entry name" value="Sig_transdc_resp-reg_receiver"/>
</dbReference>
<dbReference type="GO" id="GO:0008984">
    <property type="term" value="F:protein-glutamate methylesterase activity"/>
    <property type="evidence" value="ECO:0007669"/>
    <property type="project" value="UniProtKB-EC"/>
</dbReference>